<dbReference type="PANTHER" id="PTHR13151:SF2">
    <property type="entry name" value="COREPRESSOR INTERACTING WITH RBPJ 1"/>
    <property type="match status" value="1"/>
</dbReference>
<proteinExistence type="predicted"/>
<organism evidence="3 4">
    <name type="scientific">Riccia fluitans</name>
    <dbReference type="NCBI Taxonomy" id="41844"/>
    <lineage>
        <taxon>Eukaryota</taxon>
        <taxon>Viridiplantae</taxon>
        <taxon>Streptophyta</taxon>
        <taxon>Embryophyta</taxon>
        <taxon>Marchantiophyta</taxon>
        <taxon>Marchantiopsida</taxon>
        <taxon>Marchantiidae</taxon>
        <taxon>Marchantiales</taxon>
        <taxon>Ricciaceae</taxon>
        <taxon>Riccia</taxon>
    </lineage>
</organism>
<feature type="compositionally biased region" description="Basic residues" evidence="1">
    <location>
        <begin position="317"/>
        <end position="331"/>
    </location>
</feature>
<evidence type="ECO:0000256" key="1">
    <source>
        <dbReference type="SAM" id="MobiDB-lite"/>
    </source>
</evidence>
<feature type="compositionally biased region" description="Basic and acidic residues" evidence="1">
    <location>
        <begin position="305"/>
        <end position="316"/>
    </location>
</feature>
<feature type="domain" description="CBF1-interacting co-repressor CIR N-terminal" evidence="2">
    <location>
        <begin position="31"/>
        <end position="67"/>
    </location>
</feature>
<feature type="compositionally biased region" description="Basic and acidic residues" evidence="1">
    <location>
        <begin position="1"/>
        <end position="16"/>
    </location>
</feature>
<feature type="compositionally biased region" description="Basic residues" evidence="1">
    <location>
        <begin position="451"/>
        <end position="467"/>
    </location>
</feature>
<protein>
    <recommendedName>
        <fullName evidence="2">CBF1-interacting co-repressor CIR N-terminal domain-containing protein</fullName>
    </recommendedName>
</protein>
<feature type="compositionally biased region" description="Basic residues" evidence="1">
    <location>
        <begin position="412"/>
        <end position="422"/>
    </location>
</feature>
<dbReference type="SMART" id="SM01083">
    <property type="entry name" value="Cir_N"/>
    <property type="match status" value="1"/>
</dbReference>
<feature type="region of interest" description="Disordered" evidence="1">
    <location>
        <begin position="249"/>
        <end position="271"/>
    </location>
</feature>
<evidence type="ECO:0000313" key="4">
    <source>
        <dbReference type="Proteomes" id="UP001605036"/>
    </source>
</evidence>
<dbReference type="EMBL" id="JBHFFA010000008">
    <property type="protein sequence ID" value="KAL2608512.1"/>
    <property type="molecule type" value="Genomic_DNA"/>
</dbReference>
<feature type="compositionally biased region" description="Basic and acidic residues" evidence="1">
    <location>
        <begin position="390"/>
        <end position="399"/>
    </location>
</feature>
<dbReference type="AlphaFoldDB" id="A0ABD1XHS1"/>
<dbReference type="Proteomes" id="UP001605036">
    <property type="component" value="Unassembled WGS sequence"/>
</dbReference>
<gene>
    <name evidence="3" type="ORF">R1flu_027085</name>
</gene>
<evidence type="ECO:0000313" key="3">
    <source>
        <dbReference type="EMBL" id="KAL2608512.1"/>
    </source>
</evidence>
<feature type="region of interest" description="Disordered" evidence="1">
    <location>
        <begin position="1"/>
        <end position="20"/>
    </location>
</feature>
<dbReference type="InterPro" id="IPR019339">
    <property type="entry name" value="CIR_N_dom"/>
</dbReference>
<accession>A0ABD1XHS1</accession>
<feature type="compositionally biased region" description="Basic residues" evidence="1">
    <location>
        <begin position="379"/>
        <end position="389"/>
    </location>
</feature>
<name>A0ABD1XHS1_9MARC</name>
<comment type="caution">
    <text evidence="3">The sequence shown here is derived from an EMBL/GenBank/DDBJ whole genome shotgun (WGS) entry which is preliminary data.</text>
</comment>
<feature type="region of interest" description="Disordered" evidence="1">
    <location>
        <begin position="305"/>
        <end position="512"/>
    </location>
</feature>
<evidence type="ECO:0000259" key="2">
    <source>
        <dbReference type="SMART" id="SM01083"/>
    </source>
</evidence>
<sequence length="512" mass="59341">MKKDKNPGRKEEDYKHKAGTAWSHSYLNQKPWHPLSYPNQRRKWIAEQTHAMREQQAAEVAREFAQEQEFFRQTAQMTKKEQEKLENLQAVSFMYIRPPGYNAEAARAAEIADERKKLGLSTTSSNAPDVPPDTSVEPNEGASRKEGGKTRVKDVFGRTLPTEEEFPVLKNAPRLETGAPVRLKPFAIEIRNVMCARCGAYGHQSGDRECSLKDKLMPNEEARLKREDPLNVILAQKSDEPLKWELKQQPGGLSPARGGFKPDDPNQQIIPDEDIYDEYGGFLAGPGEGFNIPSVLASLSKEQRKELTDANADVKAKTKKFRKKRKKYKHREKLDSSDEEHSGEKHHDIKSTKPARHSKRERLSTSCDEEKRRDSSFQYKRRYGEKRRGKGESKGKKGEFFSGSDEEEQFKQRHRDKKRSAKRNSELNRDYLSNTSEDDQSSGTPDEYRRRERHRKKNRRVKPQRKRAREESAFGSEDEDRRNRRRHERRISRSQNVTRRERSSDSSGTDDV</sequence>
<keyword evidence="4" id="KW-1185">Reference proteome</keyword>
<reference evidence="3 4" key="1">
    <citation type="submission" date="2024-09" db="EMBL/GenBank/DDBJ databases">
        <title>Chromosome-scale assembly of Riccia fluitans.</title>
        <authorList>
            <person name="Paukszto L."/>
            <person name="Sawicki J."/>
            <person name="Karawczyk K."/>
            <person name="Piernik-Szablinska J."/>
            <person name="Szczecinska M."/>
            <person name="Mazdziarz M."/>
        </authorList>
    </citation>
    <scope>NUCLEOTIDE SEQUENCE [LARGE SCALE GENOMIC DNA]</scope>
    <source>
        <strain evidence="3">Rf_01</strain>
        <tissue evidence="3">Aerial parts of the thallus</tissue>
    </source>
</reference>
<feature type="compositionally biased region" description="Basic residues" evidence="1">
    <location>
        <begin position="483"/>
        <end position="492"/>
    </location>
</feature>
<dbReference type="InterPro" id="IPR040014">
    <property type="entry name" value="CIR1"/>
</dbReference>
<dbReference type="Pfam" id="PF10197">
    <property type="entry name" value="Cir_N"/>
    <property type="match status" value="1"/>
</dbReference>
<feature type="compositionally biased region" description="Basic and acidic residues" evidence="1">
    <location>
        <begin position="332"/>
        <end position="351"/>
    </location>
</feature>
<dbReference type="PANTHER" id="PTHR13151">
    <property type="entry name" value="CBF1 INTERACTING COREPRESSOR CIR"/>
    <property type="match status" value="1"/>
</dbReference>
<feature type="region of interest" description="Disordered" evidence="1">
    <location>
        <begin position="120"/>
        <end position="149"/>
    </location>
</feature>